<organism evidence="2 3">
    <name type="scientific">Rhodofomes roseus</name>
    <dbReference type="NCBI Taxonomy" id="34475"/>
    <lineage>
        <taxon>Eukaryota</taxon>
        <taxon>Fungi</taxon>
        <taxon>Dikarya</taxon>
        <taxon>Basidiomycota</taxon>
        <taxon>Agaricomycotina</taxon>
        <taxon>Agaricomycetes</taxon>
        <taxon>Polyporales</taxon>
        <taxon>Rhodofomes</taxon>
    </lineage>
</organism>
<gene>
    <name evidence="2" type="ORF">EVJ58_g10310</name>
</gene>
<evidence type="ECO:0000256" key="1">
    <source>
        <dbReference type="SAM" id="MobiDB-lite"/>
    </source>
</evidence>
<evidence type="ECO:0000313" key="2">
    <source>
        <dbReference type="EMBL" id="TFY51914.1"/>
    </source>
</evidence>
<sequence>MESLNLNNLANSLPPSNLAKAEMDLTDDFKAAALSLTTLYRSSKRTSKRAYNTGYAAACQDMLVMIQQGVSAGDSSDSDGQGMAIGRIMDYIEARLEAIKSCEEEDDEDEKERERERSKPGTSTAAPAKPAPPLVAAKPA</sequence>
<dbReference type="EMBL" id="SEKV01001079">
    <property type="protein sequence ID" value="TFY51914.1"/>
    <property type="molecule type" value="Genomic_DNA"/>
</dbReference>
<name>A0A4Y9XNL6_9APHY</name>
<evidence type="ECO:0000313" key="3">
    <source>
        <dbReference type="Proteomes" id="UP000298390"/>
    </source>
</evidence>
<dbReference type="Proteomes" id="UP000298390">
    <property type="component" value="Unassembled WGS sequence"/>
</dbReference>
<dbReference type="PANTHER" id="PTHR38645:SF1">
    <property type="entry name" value="YALI0F12243P"/>
    <property type="match status" value="1"/>
</dbReference>
<protein>
    <submittedName>
        <fullName evidence="2">Uncharacterized protein</fullName>
    </submittedName>
</protein>
<dbReference type="AlphaFoldDB" id="A0A4Y9XNL6"/>
<dbReference type="PANTHER" id="PTHR38645">
    <property type="entry name" value="CHROMOSOME 9, WHOLE GENOME SHOTGUN SEQUENCE"/>
    <property type="match status" value="1"/>
</dbReference>
<reference evidence="2 3" key="1">
    <citation type="submission" date="2019-01" db="EMBL/GenBank/DDBJ databases">
        <title>Genome sequencing of the rare red list fungi Fomitopsis rosea.</title>
        <authorList>
            <person name="Buettner E."/>
            <person name="Kellner H."/>
        </authorList>
    </citation>
    <scope>NUCLEOTIDE SEQUENCE [LARGE SCALE GENOMIC DNA]</scope>
    <source>
        <strain evidence="2 3">DSM 105464</strain>
    </source>
</reference>
<accession>A0A4Y9XNL6</accession>
<comment type="caution">
    <text evidence="2">The sequence shown here is derived from an EMBL/GenBank/DDBJ whole genome shotgun (WGS) entry which is preliminary data.</text>
</comment>
<feature type="region of interest" description="Disordered" evidence="1">
    <location>
        <begin position="99"/>
        <end position="140"/>
    </location>
</feature>
<proteinExistence type="predicted"/>
<feature type="non-terminal residue" evidence="2">
    <location>
        <position position="140"/>
    </location>
</feature>